<reference evidence="1" key="2">
    <citation type="submission" date="2021-04" db="EMBL/GenBank/DDBJ databases">
        <title>Genome-wide patterns of bracovirus chromosomal integration into multiple host tissues during parasitism.</title>
        <authorList>
            <person name="Chebbi M.A.C."/>
        </authorList>
    </citation>
    <scope>NUCLEOTIDE SEQUENCE</scope>
    <source>
        <tissue evidence="1">Whole body</tissue>
    </source>
</reference>
<dbReference type="AlphaFoldDB" id="A0A8J5UWR9"/>
<accession>A0A8J5UWR9</accession>
<proteinExistence type="predicted"/>
<evidence type="ECO:0000313" key="2">
    <source>
        <dbReference type="Proteomes" id="UP000729913"/>
    </source>
</evidence>
<sequence>MCPGRYESTRDSRLEITELESLLAVPWKTPPKPVRRHPRKLRANAFTNETNGFREHVLAEQGVSESEVLRMSQGCIIMEDFGLARGTSREYSTSGSGQITRRRGLCNAYVRGRRVYYTSPGPAGIHSRYLLFHKCQPTDNGPSAADVPQTLRYLLFKLPESIFRFIFNKLSSHMFYDLN</sequence>
<keyword evidence="2" id="KW-1185">Reference proteome</keyword>
<comment type="caution">
    <text evidence="1">The sequence shown here is derived from an EMBL/GenBank/DDBJ whole genome shotgun (WGS) entry which is preliminary data.</text>
</comment>
<reference evidence="1" key="1">
    <citation type="submission" date="2020-03" db="EMBL/GenBank/DDBJ databases">
        <authorList>
            <person name="Chebbi M.A."/>
            <person name="Drezen J.M."/>
        </authorList>
    </citation>
    <scope>NUCLEOTIDE SEQUENCE</scope>
    <source>
        <tissue evidence="1">Whole body</tissue>
    </source>
</reference>
<dbReference type="EMBL" id="JAAOIC020000067">
    <property type="protein sequence ID" value="KAG8034891.1"/>
    <property type="molecule type" value="Genomic_DNA"/>
</dbReference>
<protein>
    <submittedName>
        <fullName evidence="1">Uncharacterized protein</fullName>
    </submittedName>
</protein>
<gene>
    <name evidence="1" type="ORF">G9C98_007967</name>
</gene>
<name>A0A8J5UWR9_9HYME</name>
<organism evidence="1 2">
    <name type="scientific">Cotesia typhae</name>
    <dbReference type="NCBI Taxonomy" id="2053667"/>
    <lineage>
        <taxon>Eukaryota</taxon>
        <taxon>Metazoa</taxon>
        <taxon>Ecdysozoa</taxon>
        <taxon>Arthropoda</taxon>
        <taxon>Hexapoda</taxon>
        <taxon>Insecta</taxon>
        <taxon>Pterygota</taxon>
        <taxon>Neoptera</taxon>
        <taxon>Endopterygota</taxon>
        <taxon>Hymenoptera</taxon>
        <taxon>Apocrita</taxon>
        <taxon>Ichneumonoidea</taxon>
        <taxon>Braconidae</taxon>
        <taxon>Microgastrinae</taxon>
        <taxon>Cotesia</taxon>
    </lineage>
</organism>
<evidence type="ECO:0000313" key="1">
    <source>
        <dbReference type="EMBL" id="KAG8034891.1"/>
    </source>
</evidence>
<dbReference type="Proteomes" id="UP000729913">
    <property type="component" value="Unassembled WGS sequence"/>
</dbReference>